<gene>
    <name evidence="3" type="ORF">SAMN02745123_01064</name>
</gene>
<feature type="domain" description="Flagellar hook-length control protein-like C-terminal" evidence="2">
    <location>
        <begin position="99"/>
        <end position="173"/>
    </location>
</feature>
<protein>
    <recommendedName>
        <fullName evidence="2">Flagellar hook-length control protein-like C-terminal domain-containing protein</fullName>
    </recommendedName>
</protein>
<dbReference type="InterPro" id="IPR021136">
    <property type="entry name" value="Flagellar_hook_control-like_C"/>
</dbReference>
<dbReference type="OrthoDB" id="1786448at2"/>
<reference evidence="4" key="1">
    <citation type="submission" date="2016-11" db="EMBL/GenBank/DDBJ databases">
        <authorList>
            <person name="Varghese N."/>
            <person name="Submissions S."/>
        </authorList>
    </citation>
    <scope>NUCLEOTIDE SEQUENCE [LARGE SCALE GENOMIC DNA]</scope>
    <source>
        <strain evidence="4">DSM 10349</strain>
    </source>
</reference>
<dbReference type="RefSeq" id="WP_072911503.1">
    <property type="nucleotide sequence ID" value="NZ_FRAR01000008.1"/>
</dbReference>
<dbReference type="AlphaFoldDB" id="A0A1M6QIF1"/>
<dbReference type="EMBL" id="FRAR01000008">
    <property type="protein sequence ID" value="SHK19833.1"/>
    <property type="molecule type" value="Genomic_DNA"/>
</dbReference>
<evidence type="ECO:0000256" key="1">
    <source>
        <dbReference type="SAM" id="MobiDB-lite"/>
    </source>
</evidence>
<feature type="region of interest" description="Disordered" evidence="1">
    <location>
        <begin position="41"/>
        <end position="75"/>
    </location>
</feature>
<organism evidence="3 4">
    <name type="scientific">Desulforamulus aeronauticus DSM 10349</name>
    <dbReference type="NCBI Taxonomy" id="1121421"/>
    <lineage>
        <taxon>Bacteria</taxon>
        <taxon>Bacillati</taxon>
        <taxon>Bacillota</taxon>
        <taxon>Clostridia</taxon>
        <taxon>Eubacteriales</taxon>
        <taxon>Peptococcaceae</taxon>
        <taxon>Desulforamulus</taxon>
    </lineage>
</organism>
<dbReference type="STRING" id="1121421.SAMN02745123_01064"/>
<evidence type="ECO:0000259" key="2">
    <source>
        <dbReference type="Pfam" id="PF02120"/>
    </source>
</evidence>
<accession>A0A1M6QIF1</accession>
<evidence type="ECO:0000313" key="3">
    <source>
        <dbReference type="EMBL" id="SHK19833.1"/>
    </source>
</evidence>
<sequence length="197" mass="22087">MIDRVMSALFKASENMRVTPGKQVDKINQKPFTLEQSLAAETAKEMSKIKRPTEAKPTDKPTTAERPEQPPYVPLPLRTPLYEDARFYWKLKELSAKVQENGEAKVIFSVNTNTLGTLWFTLTSQESKYLSVQCLTEASLVAEVFRGSSELLQRELTEAGYENVVVSCRIQTGIRSIADLDPDFLAGETISLLNVQV</sequence>
<name>A0A1M6QIF1_9FIRM</name>
<dbReference type="Proteomes" id="UP000183997">
    <property type="component" value="Unassembled WGS sequence"/>
</dbReference>
<evidence type="ECO:0000313" key="4">
    <source>
        <dbReference type="Proteomes" id="UP000183997"/>
    </source>
</evidence>
<keyword evidence="4" id="KW-1185">Reference proteome</keyword>
<dbReference type="Pfam" id="PF02120">
    <property type="entry name" value="Flg_hook"/>
    <property type="match status" value="1"/>
</dbReference>
<feature type="compositionally biased region" description="Basic and acidic residues" evidence="1">
    <location>
        <begin position="42"/>
        <end position="68"/>
    </location>
</feature>
<proteinExistence type="predicted"/>